<proteinExistence type="predicted"/>
<feature type="region of interest" description="Disordered" evidence="1">
    <location>
        <begin position="1"/>
        <end position="27"/>
    </location>
</feature>
<dbReference type="Gramene" id="OMO96811">
    <property type="protein sequence ID" value="OMO96811"/>
    <property type="gene ID" value="CCACVL1_04766"/>
</dbReference>
<dbReference type="Proteomes" id="UP000188268">
    <property type="component" value="Unassembled WGS sequence"/>
</dbReference>
<feature type="compositionally biased region" description="Polar residues" evidence="1">
    <location>
        <begin position="18"/>
        <end position="27"/>
    </location>
</feature>
<evidence type="ECO:0000256" key="1">
    <source>
        <dbReference type="SAM" id="MobiDB-lite"/>
    </source>
</evidence>
<dbReference type="EMBL" id="AWWV01007352">
    <property type="protein sequence ID" value="OMO96811.1"/>
    <property type="molecule type" value="Genomic_DNA"/>
</dbReference>
<gene>
    <name evidence="2" type="ORF">CCACVL1_04766</name>
</gene>
<organism evidence="2 3">
    <name type="scientific">Corchorus capsularis</name>
    <name type="common">Jute</name>
    <dbReference type="NCBI Taxonomy" id="210143"/>
    <lineage>
        <taxon>Eukaryota</taxon>
        <taxon>Viridiplantae</taxon>
        <taxon>Streptophyta</taxon>
        <taxon>Embryophyta</taxon>
        <taxon>Tracheophyta</taxon>
        <taxon>Spermatophyta</taxon>
        <taxon>Magnoliopsida</taxon>
        <taxon>eudicotyledons</taxon>
        <taxon>Gunneridae</taxon>
        <taxon>Pentapetalae</taxon>
        <taxon>rosids</taxon>
        <taxon>malvids</taxon>
        <taxon>Malvales</taxon>
        <taxon>Malvaceae</taxon>
        <taxon>Grewioideae</taxon>
        <taxon>Apeibeae</taxon>
        <taxon>Corchorus</taxon>
    </lineage>
</organism>
<sequence>MEQNHCSPNDYLHHSERTSAPTSSVRR</sequence>
<evidence type="ECO:0000313" key="3">
    <source>
        <dbReference type="Proteomes" id="UP000188268"/>
    </source>
</evidence>
<evidence type="ECO:0000313" key="2">
    <source>
        <dbReference type="EMBL" id="OMO96811.1"/>
    </source>
</evidence>
<comment type="caution">
    <text evidence="2">The sequence shown here is derived from an EMBL/GenBank/DDBJ whole genome shotgun (WGS) entry which is preliminary data.</text>
</comment>
<keyword evidence="3" id="KW-1185">Reference proteome</keyword>
<reference evidence="2 3" key="1">
    <citation type="submission" date="2013-09" db="EMBL/GenBank/DDBJ databases">
        <title>Corchorus capsularis genome sequencing.</title>
        <authorList>
            <person name="Alam M."/>
            <person name="Haque M.S."/>
            <person name="Islam M.S."/>
            <person name="Emdad E.M."/>
            <person name="Islam M.M."/>
            <person name="Ahmed B."/>
            <person name="Halim A."/>
            <person name="Hossen Q.M.M."/>
            <person name="Hossain M.Z."/>
            <person name="Ahmed R."/>
            <person name="Khan M.M."/>
            <person name="Islam R."/>
            <person name="Rashid M.M."/>
            <person name="Khan S.A."/>
            <person name="Rahman M.S."/>
            <person name="Alam M."/>
        </authorList>
    </citation>
    <scope>NUCLEOTIDE SEQUENCE [LARGE SCALE GENOMIC DNA]</scope>
    <source>
        <strain evidence="3">cv. CVL-1</strain>
        <tissue evidence="2">Whole seedling</tissue>
    </source>
</reference>
<dbReference type="AlphaFoldDB" id="A0A1R3JPT9"/>
<protein>
    <submittedName>
        <fullName evidence="2">Uncharacterized protein</fullName>
    </submittedName>
</protein>
<accession>A0A1R3JPT9</accession>
<name>A0A1R3JPT9_COCAP</name>